<evidence type="ECO:0000313" key="2">
    <source>
        <dbReference type="Proteomes" id="UP001597112"/>
    </source>
</evidence>
<dbReference type="PANTHER" id="PTHR38479:SF2">
    <property type="entry name" value="WINGED HELIX DNA-BINDING DOMAIN-CONTAINING PROTEIN"/>
    <property type="match status" value="1"/>
</dbReference>
<gene>
    <name evidence="1" type="ORF">ACFQ21_09340</name>
</gene>
<dbReference type="Pfam" id="PF06224">
    <property type="entry name" value="AlkZ-like"/>
    <property type="match status" value="1"/>
</dbReference>
<dbReference type="EMBL" id="JBHTKA010000001">
    <property type="protein sequence ID" value="MFD0999510.1"/>
    <property type="molecule type" value="Genomic_DNA"/>
</dbReference>
<protein>
    <submittedName>
        <fullName evidence="1">Winged helix DNA-binding domain-containing protein</fullName>
    </submittedName>
</protein>
<evidence type="ECO:0000313" key="1">
    <source>
        <dbReference type="EMBL" id="MFD0999510.1"/>
    </source>
</evidence>
<sequence>MVRLTKKYNPIDTGMTLSSIAHQRLQQQHIAQADFEKPEDVVSWMGAMQAQDYLGALWAVGLRMQDVSQVDIEDALANRTIIRTWPMRGTLHFVAPSDVRWMLKTFTPRVIAKSAGIYRQVELDKKIFTKSAKLLVAALEGGNQLTRKETYEVLERGKVTSIEKRGLHILGHLAQEGLICFGPRNGKQPTFTLLDEWIPPVKAKAADEAMAAFTLRYFTSHGPATIQDYAWWTGLTATEAKAAHELIKSSLVSETIQGITYWMSNSASVKAKSPGVYLLPGFDEYLMGYTNRTPAIDTTRFKKIAGTGNGILSSTIVINSQVAGTWKRTIQKDKVTIETTPFESFNKTQKTAIAGVAKRYGKFLGTEVLIC</sequence>
<dbReference type="PANTHER" id="PTHR38479">
    <property type="entry name" value="LMO0824 PROTEIN"/>
    <property type="match status" value="1"/>
</dbReference>
<keyword evidence="1" id="KW-0238">DNA-binding</keyword>
<organism evidence="1 2">
    <name type="scientific">Ohtaekwangia kribbensis</name>
    <dbReference type="NCBI Taxonomy" id="688913"/>
    <lineage>
        <taxon>Bacteria</taxon>
        <taxon>Pseudomonadati</taxon>
        <taxon>Bacteroidota</taxon>
        <taxon>Cytophagia</taxon>
        <taxon>Cytophagales</taxon>
        <taxon>Fulvivirgaceae</taxon>
        <taxon>Ohtaekwangia</taxon>
    </lineage>
</organism>
<dbReference type="GO" id="GO:0003677">
    <property type="term" value="F:DNA binding"/>
    <property type="evidence" value="ECO:0007669"/>
    <property type="project" value="UniProtKB-KW"/>
</dbReference>
<proteinExistence type="predicted"/>
<comment type="caution">
    <text evidence="1">The sequence shown here is derived from an EMBL/GenBank/DDBJ whole genome shotgun (WGS) entry which is preliminary data.</text>
</comment>
<keyword evidence="2" id="KW-1185">Reference proteome</keyword>
<name>A0ABW3K257_9BACT</name>
<reference evidence="2" key="1">
    <citation type="journal article" date="2019" name="Int. J. Syst. Evol. Microbiol.">
        <title>The Global Catalogue of Microorganisms (GCM) 10K type strain sequencing project: providing services to taxonomists for standard genome sequencing and annotation.</title>
        <authorList>
            <consortium name="The Broad Institute Genomics Platform"/>
            <consortium name="The Broad Institute Genome Sequencing Center for Infectious Disease"/>
            <person name="Wu L."/>
            <person name="Ma J."/>
        </authorList>
    </citation>
    <scope>NUCLEOTIDE SEQUENCE [LARGE SCALE GENOMIC DNA]</scope>
    <source>
        <strain evidence="2">CCUG 58938</strain>
    </source>
</reference>
<dbReference type="Proteomes" id="UP001597112">
    <property type="component" value="Unassembled WGS sequence"/>
</dbReference>
<dbReference type="InterPro" id="IPR009351">
    <property type="entry name" value="AlkZ-like"/>
</dbReference>
<accession>A0ABW3K257</accession>
<dbReference type="RefSeq" id="WP_377578082.1">
    <property type="nucleotide sequence ID" value="NZ_JBHTKA010000001.1"/>
</dbReference>